<dbReference type="Gene3D" id="2.40.70.10">
    <property type="entry name" value="Acid Proteases"/>
    <property type="match status" value="2"/>
</dbReference>
<feature type="domain" description="Peptidase A1" evidence="6">
    <location>
        <begin position="140"/>
        <end position="413"/>
    </location>
</feature>
<dbReference type="FunFam" id="2.40.70.10:FF:000008">
    <property type="entry name" value="Cathepsin D"/>
    <property type="match status" value="1"/>
</dbReference>
<organism evidence="7 8">
    <name type="scientific">Coprinopsis marcescibilis</name>
    <name type="common">Agaric fungus</name>
    <name type="synonym">Psathyrella marcescibilis</name>
    <dbReference type="NCBI Taxonomy" id="230819"/>
    <lineage>
        <taxon>Eukaryota</taxon>
        <taxon>Fungi</taxon>
        <taxon>Dikarya</taxon>
        <taxon>Basidiomycota</taxon>
        <taxon>Agaricomycotina</taxon>
        <taxon>Agaricomycetes</taxon>
        <taxon>Agaricomycetidae</taxon>
        <taxon>Agaricales</taxon>
        <taxon>Agaricineae</taxon>
        <taxon>Psathyrellaceae</taxon>
        <taxon>Coprinopsis</taxon>
    </lineage>
</organism>
<dbReference type="InterPro" id="IPR001461">
    <property type="entry name" value="Aspartic_peptidase_A1"/>
</dbReference>
<dbReference type="InterPro" id="IPR021109">
    <property type="entry name" value="Peptidase_aspartic_dom_sf"/>
</dbReference>
<feature type="active site" evidence="3">
    <location>
        <position position="338"/>
    </location>
</feature>
<reference evidence="7 8" key="1">
    <citation type="journal article" date="2019" name="Nat. Ecol. Evol.">
        <title>Megaphylogeny resolves global patterns of mushroom evolution.</title>
        <authorList>
            <person name="Varga T."/>
            <person name="Krizsan K."/>
            <person name="Foldi C."/>
            <person name="Dima B."/>
            <person name="Sanchez-Garcia M."/>
            <person name="Sanchez-Ramirez S."/>
            <person name="Szollosi G.J."/>
            <person name="Szarkandi J.G."/>
            <person name="Papp V."/>
            <person name="Albert L."/>
            <person name="Andreopoulos W."/>
            <person name="Angelini C."/>
            <person name="Antonin V."/>
            <person name="Barry K.W."/>
            <person name="Bougher N.L."/>
            <person name="Buchanan P."/>
            <person name="Buyck B."/>
            <person name="Bense V."/>
            <person name="Catcheside P."/>
            <person name="Chovatia M."/>
            <person name="Cooper J."/>
            <person name="Damon W."/>
            <person name="Desjardin D."/>
            <person name="Finy P."/>
            <person name="Geml J."/>
            <person name="Haridas S."/>
            <person name="Hughes K."/>
            <person name="Justo A."/>
            <person name="Karasinski D."/>
            <person name="Kautmanova I."/>
            <person name="Kiss B."/>
            <person name="Kocsube S."/>
            <person name="Kotiranta H."/>
            <person name="LaButti K.M."/>
            <person name="Lechner B.E."/>
            <person name="Liimatainen K."/>
            <person name="Lipzen A."/>
            <person name="Lukacs Z."/>
            <person name="Mihaltcheva S."/>
            <person name="Morgado L.N."/>
            <person name="Niskanen T."/>
            <person name="Noordeloos M.E."/>
            <person name="Ohm R.A."/>
            <person name="Ortiz-Santana B."/>
            <person name="Ovrebo C."/>
            <person name="Racz N."/>
            <person name="Riley R."/>
            <person name="Savchenko A."/>
            <person name="Shiryaev A."/>
            <person name="Soop K."/>
            <person name="Spirin V."/>
            <person name="Szebenyi C."/>
            <person name="Tomsovsky M."/>
            <person name="Tulloss R.E."/>
            <person name="Uehling J."/>
            <person name="Grigoriev I.V."/>
            <person name="Vagvolgyi C."/>
            <person name="Papp T."/>
            <person name="Martin F.M."/>
            <person name="Miettinen O."/>
            <person name="Hibbett D.S."/>
            <person name="Nagy L.G."/>
        </authorList>
    </citation>
    <scope>NUCLEOTIDE SEQUENCE [LARGE SCALE GENOMIC DNA]</scope>
    <source>
        <strain evidence="7 8">CBS 121175</strain>
    </source>
</reference>
<dbReference type="PRINTS" id="PR00792">
    <property type="entry name" value="PEPSIN"/>
</dbReference>
<keyword evidence="8" id="KW-1185">Reference proteome</keyword>
<keyword evidence="5" id="KW-0732">Signal</keyword>
<evidence type="ECO:0000259" key="6">
    <source>
        <dbReference type="PROSITE" id="PS51767"/>
    </source>
</evidence>
<proteinExistence type="inferred from homology"/>
<dbReference type="Proteomes" id="UP000307440">
    <property type="component" value="Unassembled WGS sequence"/>
</dbReference>
<sequence length="413" mass="45620">MIPQFTLWILLCTSLPLALARPTFNSLSGFKASVHSRSMRQKPPLHTTPGIPIFDSVFAKEELHTLLSKYEQAARALAGVGLNPDQDILHAFPLNNNLYPHSEKSSVATDDVGLIPPILAETTAMMELRDYVDGALDVLYYGPLEFGTPPQRLTVDIDTGSADLWIPGDECQECTNRLFIPSKSATFNRTTNESFQISYGSGDVSGTISTDVVAIQGLKIEDQSFGLITRQSVDFNDYPNDGLMGLAFGTISQTNKPTFFENLIRRKHLALPLFSVHLTRNQERGSEVCFGCYDGSKAIGSISWIPVVSKTYWTVSLDRISVNTEGNSVETHLIAAIDTGTTLIYVPDDIAIRFYKLVSSRQKPYSGLNRRTRYPAPSQLLNTEQASQPMTATLSTVCDVYVQDSTHILVLRL</sequence>
<evidence type="ECO:0000256" key="2">
    <source>
        <dbReference type="ARBA" id="ARBA00022750"/>
    </source>
</evidence>
<dbReference type="SUPFAM" id="SSF50630">
    <property type="entry name" value="Acid proteases"/>
    <property type="match status" value="1"/>
</dbReference>
<dbReference type="InterPro" id="IPR001969">
    <property type="entry name" value="Aspartic_peptidase_AS"/>
</dbReference>
<dbReference type="CDD" id="cd05471">
    <property type="entry name" value="pepsin_like"/>
    <property type="match status" value="1"/>
</dbReference>
<dbReference type="AlphaFoldDB" id="A0A5C3KR11"/>
<dbReference type="InterPro" id="IPR034164">
    <property type="entry name" value="Pepsin-like_dom"/>
</dbReference>
<evidence type="ECO:0000256" key="5">
    <source>
        <dbReference type="SAM" id="SignalP"/>
    </source>
</evidence>
<keyword evidence="2 4" id="KW-0064">Aspartyl protease</keyword>
<feature type="signal peptide" evidence="5">
    <location>
        <begin position="1"/>
        <end position="20"/>
    </location>
</feature>
<feature type="chain" id="PRO_5023146832" evidence="5">
    <location>
        <begin position="21"/>
        <end position="413"/>
    </location>
</feature>
<keyword evidence="4" id="KW-0378">Hydrolase</keyword>
<evidence type="ECO:0000256" key="1">
    <source>
        <dbReference type="ARBA" id="ARBA00007447"/>
    </source>
</evidence>
<dbReference type="STRING" id="230819.A0A5C3KR11"/>
<accession>A0A5C3KR11</accession>
<dbReference type="Pfam" id="PF00026">
    <property type="entry name" value="Asp"/>
    <property type="match status" value="1"/>
</dbReference>
<comment type="similarity">
    <text evidence="1 4">Belongs to the peptidase A1 family.</text>
</comment>
<feature type="active site" evidence="3">
    <location>
        <position position="158"/>
    </location>
</feature>
<keyword evidence="4 7" id="KW-0645">Protease</keyword>
<gene>
    <name evidence="7" type="ORF">FA15DRAFT_595814</name>
</gene>
<dbReference type="PANTHER" id="PTHR47966:SF51">
    <property type="entry name" value="BETA-SITE APP-CLEAVING ENZYME, ISOFORM A-RELATED"/>
    <property type="match status" value="1"/>
</dbReference>
<dbReference type="GO" id="GO:0006508">
    <property type="term" value="P:proteolysis"/>
    <property type="evidence" value="ECO:0007669"/>
    <property type="project" value="UniProtKB-KW"/>
</dbReference>
<evidence type="ECO:0000256" key="4">
    <source>
        <dbReference type="RuleBase" id="RU000454"/>
    </source>
</evidence>
<protein>
    <submittedName>
        <fullName evidence="7">Acid protease</fullName>
    </submittedName>
</protein>
<dbReference type="GO" id="GO:0004190">
    <property type="term" value="F:aspartic-type endopeptidase activity"/>
    <property type="evidence" value="ECO:0007669"/>
    <property type="project" value="UniProtKB-KW"/>
</dbReference>
<dbReference type="PROSITE" id="PS51767">
    <property type="entry name" value="PEPTIDASE_A1"/>
    <property type="match status" value="1"/>
</dbReference>
<evidence type="ECO:0000313" key="7">
    <source>
        <dbReference type="EMBL" id="TFK22595.1"/>
    </source>
</evidence>
<evidence type="ECO:0000256" key="3">
    <source>
        <dbReference type="PIRSR" id="PIRSR601461-1"/>
    </source>
</evidence>
<dbReference type="PROSITE" id="PS00141">
    <property type="entry name" value="ASP_PROTEASE"/>
    <property type="match status" value="1"/>
</dbReference>
<dbReference type="PANTHER" id="PTHR47966">
    <property type="entry name" value="BETA-SITE APP-CLEAVING ENZYME, ISOFORM A-RELATED"/>
    <property type="match status" value="1"/>
</dbReference>
<dbReference type="OrthoDB" id="2747330at2759"/>
<name>A0A5C3KR11_COPMA</name>
<dbReference type="EMBL" id="ML210237">
    <property type="protein sequence ID" value="TFK22595.1"/>
    <property type="molecule type" value="Genomic_DNA"/>
</dbReference>
<evidence type="ECO:0000313" key="8">
    <source>
        <dbReference type="Proteomes" id="UP000307440"/>
    </source>
</evidence>
<dbReference type="InterPro" id="IPR033121">
    <property type="entry name" value="PEPTIDASE_A1"/>
</dbReference>